<sequence length="236" mass="24886">MDPLAPPLSVLLALWAPLPSSQGRAVVQGPDVVHEAVDDASPWGLGRSPLEQWVADFGPLARASAVLPSPADPLPGLAAAVEVGEGVVLQAVTGRSVLLVPWAAGTSVSWQVEEMLAPLPPLDASQARRDVHSATEAAIDALIELDLARERPELADALNDLITAVVDPRLLPPGLDSRRRTLLERSLRLRAICTLALADDGAATTAQQADRRAAVLRPLLATARHGVAAATEWWAR</sequence>
<dbReference type="OrthoDB" id="3260683at2"/>
<dbReference type="AlphaFoldDB" id="A0A1G9VQC8"/>
<reference evidence="1 2" key="1">
    <citation type="submission" date="2016-10" db="EMBL/GenBank/DDBJ databases">
        <authorList>
            <person name="de Groot N.N."/>
        </authorList>
    </citation>
    <scope>NUCLEOTIDE SEQUENCE [LARGE SCALE GENOMIC DNA]</scope>
    <source>
        <strain evidence="1 2">KPR-7B</strain>
    </source>
</reference>
<organism evidence="1 2">
    <name type="scientific">Actinomyces ruminicola</name>
    <dbReference type="NCBI Taxonomy" id="332524"/>
    <lineage>
        <taxon>Bacteria</taxon>
        <taxon>Bacillati</taxon>
        <taxon>Actinomycetota</taxon>
        <taxon>Actinomycetes</taxon>
        <taxon>Actinomycetales</taxon>
        <taxon>Actinomycetaceae</taxon>
        <taxon>Actinomyces</taxon>
    </lineage>
</organism>
<protein>
    <submittedName>
        <fullName evidence="1">Uncharacterized protein</fullName>
    </submittedName>
</protein>
<gene>
    <name evidence="1" type="ORF">SAMN04487766_10696</name>
</gene>
<dbReference type="Proteomes" id="UP000199671">
    <property type="component" value="Unassembled WGS sequence"/>
</dbReference>
<accession>A0A1G9VQC8</accession>
<proteinExistence type="predicted"/>
<evidence type="ECO:0000313" key="2">
    <source>
        <dbReference type="Proteomes" id="UP000199671"/>
    </source>
</evidence>
<dbReference type="EMBL" id="FNHU01000006">
    <property type="protein sequence ID" value="SDM74293.1"/>
    <property type="molecule type" value="Genomic_DNA"/>
</dbReference>
<evidence type="ECO:0000313" key="1">
    <source>
        <dbReference type="EMBL" id="SDM74293.1"/>
    </source>
</evidence>
<dbReference type="RefSeq" id="WP_092609836.1">
    <property type="nucleotide sequence ID" value="NZ_FNHU01000006.1"/>
</dbReference>
<name>A0A1G9VQC8_9ACTO</name>